<dbReference type="AlphaFoldDB" id="A0AAD6E3X9"/>
<evidence type="ECO:0000256" key="8">
    <source>
        <dbReference type="RuleBase" id="RU000461"/>
    </source>
</evidence>
<dbReference type="Gene3D" id="1.10.630.10">
    <property type="entry name" value="Cytochrome P450"/>
    <property type="match status" value="1"/>
</dbReference>
<keyword evidence="6 8" id="KW-0503">Monooxygenase</keyword>
<evidence type="ECO:0000256" key="1">
    <source>
        <dbReference type="ARBA" id="ARBA00001971"/>
    </source>
</evidence>
<dbReference type="GO" id="GO:0004497">
    <property type="term" value="F:monooxygenase activity"/>
    <property type="evidence" value="ECO:0007669"/>
    <property type="project" value="UniProtKB-KW"/>
</dbReference>
<dbReference type="Proteomes" id="UP001216150">
    <property type="component" value="Unassembled WGS sequence"/>
</dbReference>
<comment type="caution">
    <text evidence="9">The sequence shown here is derived from an EMBL/GenBank/DDBJ whole genome shotgun (WGS) entry which is preliminary data.</text>
</comment>
<keyword evidence="4 8" id="KW-0560">Oxidoreductase</keyword>
<accession>A0AAD6E3X9</accession>
<dbReference type="InterPro" id="IPR002401">
    <property type="entry name" value="Cyt_P450_E_grp-I"/>
</dbReference>
<proteinExistence type="inferred from homology"/>
<keyword evidence="5 7" id="KW-0408">Iron</keyword>
<keyword evidence="7 8" id="KW-0349">Heme</keyword>
<dbReference type="InterPro" id="IPR047146">
    <property type="entry name" value="Cyt_P450_E_CYP52_fungi"/>
</dbReference>
<dbReference type="InterPro" id="IPR001128">
    <property type="entry name" value="Cyt_P450"/>
</dbReference>
<evidence type="ECO:0000256" key="7">
    <source>
        <dbReference type="PIRSR" id="PIRSR602401-1"/>
    </source>
</evidence>
<dbReference type="PRINTS" id="PR00463">
    <property type="entry name" value="EP450I"/>
</dbReference>
<name>A0AAD6E3X9_9EURO</name>
<dbReference type="InterPro" id="IPR017972">
    <property type="entry name" value="Cyt_P450_CS"/>
</dbReference>
<dbReference type="GO" id="GO:0016705">
    <property type="term" value="F:oxidoreductase activity, acting on paired donors, with incorporation or reduction of molecular oxygen"/>
    <property type="evidence" value="ECO:0007669"/>
    <property type="project" value="InterPro"/>
</dbReference>
<sequence length="318" mass="36472">MLQPQFGKQQYNGLEIFQVHIDNLLDRISEKSDRLDLQSLFFQLTLDTTTEYLFGRSINSLAGKQSSTGSNFAEAFEIAQNYVVQRFRLLDLYWMIGGKKFRNSCDTVHRFMDSIIDSRYNKAEEDSEGSSRYGLFDAIAESSTDRKALRAQLLNVLLAGRDTTACLLTWTFYHLAQHPDVLSRLNKEIESKLNGRTDFTRDDLKKLGYLENVLKEILRLYPSVPVNTRTAHRTTVLPVGGGPNQESPVLVRKGENVAFCVYAMHRRKDLYGPDAETFRPERWEDENLPLFQNSLSKQWGYLPFNGGPRVCLGRKLIP</sequence>
<evidence type="ECO:0000256" key="2">
    <source>
        <dbReference type="ARBA" id="ARBA00010617"/>
    </source>
</evidence>
<organism evidence="9 10">
    <name type="scientific">Penicillium hetheringtonii</name>
    <dbReference type="NCBI Taxonomy" id="911720"/>
    <lineage>
        <taxon>Eukaryota</taxon>
        <taxon>Fungi</taxon>
        <taxon>Dikarya</taxon>
        <taxon>Ascomycota</taxon>
        <taxon>Pezizomycotina</taxon>
        <taxon>Eurotiomycetes</taxon>
        <taxon>Eurotiomycetidae</taxon>
        <taxon>Eurotiales</taxon>
        <taxon>Aspergillaceae</taxon>
        <taxon>Penicillium</taxon>
    </lineage>
</organism>
<keyword evidence="10" id="KW-1185">Reference proteome</keyword>
<dbReference type="GO" id="GO:0020037">
    <property type="term" value="F:heme binding"/>
    <property type="evidence" value="ECO:0007669"/>
    <property type="project" value="InterPro"/>
</dbReference>
<evidence type="ECO:0000256" key="3">
    <source>
        <dbReference type="ARBA" id="ARBA00022723"/>
    </source>
</evidence>
<gene>
    <name evidence="9" type="ORF">N7450_001341</name>
</gene>
<dbReference type="GO" id="GO:0043386">
    <property type="term" value="P:mycotoxin biosynthetic process"/>
    <property type="evidence" value="ECO:0007669"/>
    <property type="project" value="UniProtKB-ARBA"/>
</dbReference>
<dbReference type="SUPFAM" id="SSF48264">
    <property type="entry name" value="Cytochrome P450"/>
    <property type="match status" value="1"/>
</dbReference>
<protein>
    <submittedName>
        <fullName evidence="9">Uncharacterized protein</fullName>
    </submittedName>
</protein>
<dbReference type="InterPro" id="IPR036396">
    <property type="entry name" value="Cyt_P450_sf"/>
</dbReference>
<dbReference type="PANTHER" id="PTHR24287:SF18">
    <property type="entry name" value="CYTOCHROME P450 MONOOXYGENASE APDE-RELATED"/>
    <property type="match status" value="1"/>
</dbReference>
<comment type="similarity">
    <text evidence="2 8">Belongs to the cytochrome P450 family.</text>
</comment>
<feature type="binding site" description="axial binding residue" evidence="7">
    <location>
        <position position="311"/>
    </location>
    <ligand>
        <name>heme</name>
        <dbReference type="ChEBI" id="CHEBI:30413"/>
    </ligand>
    <ligandPart>
        <name>Fe</name>
        <dbReference type="ChEBI" id="CHEBI:18248"/>
    </ligandPart>
</feature>
<evidence type="ECO:0000256" key="6">
    <source>
        <dbReference type="ARBA" id="ARBA00023033"/>
    </source>
</evidence>
<evidence type="ECO:0000256" key="4">
    <source>
        <dbReference type="ARBA" id="ARBA00023002"/>
    </source>
</evidence>
<evidence type="ECO:0000256" key="5">
    <source>
        <dbReference type="ARBA" id="ARBA00023004"/>
    </source>
</evidence>
<dbReference type="PROSITE" id="PS00086">
    <property type="entry name" value="CYTOCHROME_P450"/>
    <property type="match status" value="1"/>
</dbReference>
<dbReference type="EMBL" id="JAQJAC010000001">
    <property type="protein sequence ID" value="KAJ5600274.1"/>
    <property type="molecule type" value="Genomic_DNA"/>
</dbReference>
<reference evidence="9 10" key="1">
    <citation type="journal article" date="2023" name="IMA Fungus">
        <title>Comparative genomic study of the Penicillium genus elucidates a diverse pangenome and 15 lateral gene transfer events.</title>
        <authorList>
            <person name="Petersen C."/>
            <person name="Sorensen T."/>
            <person name="Nielsen M.R."/>
            <person name="Sondergaard T.E."/>
            <person name="Sorensen J.L."/>
            <person name="Fitzpatrick D.A."/>
            <person name="Frisvad J.C."/>
            <person name="Nielsen K.L."/>
        </authorList>
    </citation>
    <scope>NUCLEOTIDE SEQUENCE [LARGE SCALE GENOMIC DNA]</scope>
    <source>
        <strain evidence="9 10">IBT 29057</strain>
    </source>
</reference>
<dbReference type="Pfam" id="PF00067">
    <property type="entry name" value="p450"/>
    <property type="match status" value="1"/>
</dbReference>
<dbReference type="PANTHER" id="PTHR24287">
    <property type="entry name" value="P450, PUTATIVE (EUROFUNG)-RELATED"/>
    <property type="match status" value="1"/>
</dbReference>
<evidence type="ECO:0000313" key="10">
    <source>
        <dbReference type="Proteomes" id="UP001216150"/>
    </source>
</evidence>
<dbReference type="GO" id="GO:0005506">
    <property type="term" value="F:iron ion binding"/>
    <property type="evidence" value="ECO:0007669"/>
    <property type="project" value="InterPro"/>
</dbReference>
<dbReference type="PRINTS" id="PR00385">
    <property type="entry name" value="P450"/>
</dbReference>
<comment type="cofactor">
    <cofactor evidence="1 7">
        <name>heme</name>
        <dbReference type="ChEBI" id="CHEBI:30413"/>
    </cofactor>
</comment>
<keyword evidence="3 7" id="KW-0479">Metal-binding</keyword>
<evidence type="ECO:0000313" key="9">
    <source>
        <dbReference type="EMBL" id="KAJ5600274.1"/>
    </source>
</evidence>